<gene>
    <name evidence="1" type="ORF">SDC9_141929</name>
</gene>
<reference evidence="1" key="1">
    <citation type="submission" date="2019-08" db="EMBL/GenBank/DDBJ databases">
        <authorList>
            <person name="Kucharzyk K."/>
            <person name="Murdoch R.W."/>
            <person name="Higgins S."/>
            <person name="Loffler F."/>
        </authorList>
    </citation>
    <scope>NUCLEOTIDE SEQUENCE</scope>
</reference>
<evidence type="ECO:0000313" key="1">
    <source>
        <dbReference type="EMBL" id="MPM94781.1"/>
    </source>
</evidence>
<comment type="caution">
    <text evidence="1">The sequence shown here is derived from an EMBL/GenBank/DDBJ whole genome shotgun (WGS) entry which is preliminary data.</text>
</comment>
<dbReference type="Gene3D" id="1.20.1090.10">
    <property type="entry name" value="Dehydroquinate synthase-like - alpha domain"/>
    <property type="match status" value="1"/>
</dbReference>
<evidence type="ECO:0008006" key="2">
    <source>
        <dbReference type="Google" id="ProtNLM"/>
    </source>
</evidence>
<proteinExistence type="predicted"/>
<dbReference type="AlphaFoldDB" id="A0A645DZQ1"/>
<protein>
    <recommendedName>
        <fullName evidence="2">Glycerol dehydrogenase</fullName>
    </recommendedName>
</protein>
<accession>A0A645DZQ1</accession>
<dbReference type="EMBL" id="VSSQ01041371">
    <property type="protein sequence ID" value="MPM94781.1"/>
    <property type="molecule type" value="Genomic_DNA"/>
</dbReference>
<organism evidence="1">
    <name type="scientific">bioreactor metagenome</name>
    <dbReference type="NCBI Taxonomy" id="1076179"/>
    <lineage>
        <taxon>unclassified sequences</taxon>
        <taxon>metagenomes</taxon>
        <taxon>ecological metagenomes</taxon>
    </lineage>
</organism>
<dbReference type="SUPFAM" id="SSF56796">
    <property type="entry name" value="Dehydroquinate synthase-like"/>
    <property type="match status" value="1"/>
</dbReference>
<name>A0A645DZQ1_9ZZZZ</name>
<sequence>MREEFNSALAHSLYYSLEGKPGMEDCLHGDVVAWGAAAQLALDGQMDKARSLLQLLRAIGTRCSLKEMGADLNSPAILSAIRESEHKPDMSFLPYPISADMILDAVLLVERMAEEV</sequence>